<dbReference type="EMBL" id="AOCG01000004">
    <property type="protein sequence ID" value="EUJ20557.1"/>
    <property type="molecule type" value="Genomic_DNA"/>
</dbReference>
<accession>W7B3Q4</accession>
<dbReference type="PATRIC" id="fig|1265818.5.peg.794"/>
<keyword evidence="2" id="KW-1185">Reference proteome</keyword>
<reference evidence="1 2" key="1">
    <citation type="journal article" date="2014" name="Int. J. Syst. Evol. Microbiol.">
        <title>Listeria floridensis sp. nov., Listeria aquatica sp. nov., Listeria cornellensis sp. nov., Listeria riparia sp. nov. and Listeria grandensis sp. nov., from agricultural and natural environments.</title>
        <authorList>
            <person name="den Bakker H.C."/>
            <person name="Warchocki S."/>
            <person name="Wright E.M."/>
            <person name="Allred A.F."/>
            <person name="Ahlstrom C."/>
            <person name="Manuel C.S."/>
            <person name="Stasiewicz M.J."/>
            <person name="Burrell A."/>
            <person name="Roof S."/>
            <person name="Strawn L."/>
            <person name="Fortes E.D."/>
            <person name="Nightingale K.K."/>
            <person name="Kephart D."/>
            <person name="Wiedmann M."/>
        </authorList>
    </citation>
    <scope>NUCLEOTIDE SEQUENCE [LARGE SCALE GENOMIC DNA]</scope>
    <source>
        <strain evidence="1 2">FSL S10-1188</strain>
    </source>
</reference>
<organism evidence="1 2">
    <name type="scientific">Listeria aquatica FSL S10-1188</name>
    <dbReference type="NCBI Taxonomy" id="1265818"/>
    <lineage>
        <taxon>Bacteria</taxon>
        <taxon>Bacillati</taxon>
        <taxon>Bacillota</taxon>
        <taxon>Bacilli</taxon>
        <taxon>Bacillales</taxon>
        <taxon>Listeriaceae</taxon>
        <taxon>Listeria</taxon>
    </lineage>
</organism>
<dbReference type="AlphaFoldDB" id="W7B3Q4"/>
<dbReference type="RefSeq" id="WP_036071411.1">
    <property type="nucleotide sequence ID" value="NZ_AOCG01000004.1"/>
</dbReference>
<gene>
    <name evidence="1" type="ORF">MAQA_03971</name>
</gene>
<comment type="caution">
    <text evidence="1">The sequence shown here is derived from an EMBL/GenBank/DDBJ whole genome shotgun (WGS) entry which is preliminary data.</text>
</comment>
<dbReference type="STRING" id="1265818.MAQA_03971"/>
<proteinExistence type="predicted"/>
<evidence type="ECO:0000313" key="1">
    <source>
        <dbReference type="EMBL" id="EUJ20557.1"/>
    </source>
</evidence>
<name>W7B3Q4_9LIST</name>
<sequence>MNKKIYTSNCGLKKLISYLSNSVDVNRPIVDIMTPNYDRVIEILCDSLEIQVINGYLGGAVGAFKSDLLKNPRAYYRMKRPPNRYIRLFKPHGSINWIRSNEQIFQIHDNKRLLEDIENIEIIAPGGAKYEEGFSNIQYVNHRDGFTQSLEEELDASLLFFGYGFNDPHFDVVTSDYFDKKKHF</sequence>
<evidence type="ECO:0000313" key="2">
    <source>
        <dbReference type="Proteomes" id="UP000019246"/>
    </source>
</evidence>
<dbReference type="Pfam" id="PF13289">
    <property type="entry name" value="SIR2_2"/>
    <property type="match status" value="1"/>
</dbReference>
<dbReference type="OrthoDB" id="9808492at2"/>
<dbReference type="Proteomes" id="UP000019246">
    <property type="component" value="Unassembled WGS sequence"/>
</dbReference>
<protein>
    <submittedName>
        <fullName evidence="1">Uncharacterized protein</fullName>
    </submittedName>
</protein>